<dbReference type="AlphaFoldDB" id="A0A6I6JR06"/>
<evidence type="ECO:0000313" key="2">
    <source>
        <dbReference type="Proteomes" id="UP000428260"/>
    </source>
</evidence>
<dbReference type="GO" id="GO:0005975">
    <property type="term" value="P:carbohydrate metabolic process"/>
    <property type="evidence" value="ECO:0007669"/>
    <property type="project" value="InterPro"/>
</dbReference>
<evidence type="ECO:0000313" key="1">
    <source>
        <dbReference type="EMBL" id="QGY42547.1"/>
    </source>
</evidence>
<gene>
    <name evidence="1" type="ORF">GM418_02425</name>
</gene>
<sequence>MNKFYYIKTTVFIFAFCITILSYSKSNAQLPKELEAYISAIDYGKLGNLAPKVEYAEVSDQIIKVSVYFQIPDTLQQDDWKMQLKPAFVPDFNWAPHLTPTDNHIIAQHVFRSPALIVTSQSKQLALIPYLNILKGENPVDWYMDMDAQNNLLTLGLSNSEVDGHILFVKKPGAIFPKGNIEFGFYILYSNKKEDLFNPWRKVADFFWNNWGSDEFKKVMKTHASPEKYIEHTYNWAFNSWKKSVWQDIHIDGKDVGAPTYIVNTTQSPNYPGEVNERGFRSVWNQAWFSSLRSASGLYRYAKQTNDKKLLEYALKTKELALSFPQKEGFFPGVIATEMEKVEIGGREYNRSKGWDNWYWGNSNRNPYTRDAHTAPYHILDMSFTANQMLLWYNELEKDSRLLEYCKTYADALLKKQSPDGFFPGWLTLDSLEPMQHLNQSPESAVSALFLLNMFKATSDEAYFEPALKCIDAIVETIIMQGRWEDFETYWSCSGYGSKNLVGKKEQRNNQYKQNTLSIFWTAEVLFEAYQLTNNKKYLEYGERAMDELLMYQATWQPPYIYVRAIGGFGVMNADGEWNDARQGLFSELIIRYGKLLNRNEYIERGIAALYASFEMMYCPENPQTKEQWEKAWPFFGPEDYGFMMENYGHQGMTSGEGIGIGEFTIYDWGNGAAAESYTRIVDHFGKDFFKDLSFD</sequence>
<organism evidence="1 2">
    <name type="scientific">Maribellus comscasis</name>
    <dbReference type="NCBI Taxonomy" id="2681766"/>
    <lineage>
        <taxon>Bacteria</taxon>
        <taxon>Pseudomonadati</taxon>
        <taxon>Bacteroidota</taxon>
        <taxon>Bacteroidia</taxon>
        <taxon>Marinilabiliales</taxon>
        <taxon>Prolixibacteraceae</taxon>
        <taxon>Maribellus</taxon>
    </lineage>
</organism>
<name>A0A6I6JR06_9BACT</name>
<dbReference type="SUPFAM" id="SSF48208">
    <property type="entry name" value="Six-hairpin glycosidases"/>
    <property type="match status" value="2"/>
</dbReference>
<reference evidence="1 2" key="1">
    <citation type="submission" date="2019-11" db="EMBL/GenBank/DDBJ databases">
        <authorList>
            <person name="Zheng R.K."/>
            <person name="Sun C.M."/>
        </authorList>
    </citation>
    <scope>NUCLEOTIDE SEQUENCE [LARGE SCALE GENOMIC DNA]</scope>
    <source>
        <strain evidence="1 2">WC007</strain>
    </source>
</reference>
<dbReference type="InterPro" id="IPR008928">
    <property type="entry name" value="6-hairpin_glycosidase_sf"/>
</dbReference>
<dbReference type="RefSeq" id="WP_158862790.1">
    <property type="nucleotide sequence ID" value="NZ_CP046401.1"/>
</dbReference>
<keyword evidence="2" id="KW-1185">Reference proteome</keyword>
<accession>A0A6I6JR06</accession>
<dbReference type="Proteomes" id="UP000428260">
    <property type="component" value="Chromosome"/>
</dbReference>
<proteinExistence type="predicted"/>
<dbReference type="KEGG" id="mcos:GM418_02425"/>
<protein>
    <submittedName>
        <fullName evidence="1">Uncharacterized protein</fullName>
    </submittedName>
</protein>
<dbReference type="EMBL" id="CP046401">
    <property type="protein sequence ID" value="QGY42547.1"/>
    <property type="molecule type" value="Genomic_DNA"/>
</dbReference>